<accession>A0A4U5M8W8</accession>
<dbReference type="EMBL" id="AZBU02000009">
    <property type="protein sequence ID" value="TKR65406.1"/>
    <property type="molecule type" value="Genomic_DNA"/>
</dbReference>
<evidence type="ECO:0000313" key="2">
    <source>
        <dbReference type="Proteomes" id="UP000298663"/>
    </source>
</evidence>
<protein>
    <submittedName>
        <fullName evidence="1">Uncharacterized protein</fullName>
    </submittedName>
</protein>
<reference evidence="1 2" key="1">
    <citation type="journal article" date="2015" name="Genome Biol.">
        <title>Comparative genomics of Steinernema reveals deeply conserved gene regulatory networks.</title>
        <authorList>
            <person name="Dillman A.R."/>
            <person name="Macchietto M."/>
            <person name="Porter C.F."/>
            <person name="Rogers A."/>
            <person name="Williams B."/>
            <person name="Antoshechkin I."/>
            <person name="Lee M.M."/>
            <person name="Goodwin Z."/>
            <person name="Lu X."/>
            <person name="Lewis E.E."/>
            <person name="Goodrich-Blair H."/>
            <person name="Stock S.P."/>
            <person name="Adams B.J."/>
            <person name="Sternberg P.W."/>
            <person name="Mortazavi A."/>
        </authorList>
    </citation>
    <scope>NUCLEOTIDE SEQUENCE [LARGE SCALE GENOMIC DNA]</scope>
    <source>
        <strain evidence="1 2">ALL</strain>
    </source>
</reference>
<dbReference type="AlphaFoldDB" id="A0A4U5M8W8"/>
<reference evidence="1 2" key="2">
    <citation type="journal article" date="2019" name="G3 (Bethesda)">
        <title>Hybrid Assembly of the Genome of the Entomopathogenic Nematode Steinernema carpocapsae Identifies the X-Chromosome.</title>
        <authorList>
            <person name="Serra L."/>
            <person name="Macchietto M."/>
            <person name="Macias-Munoz A."/>
            <person name="McGill C.J."/>
            <person name="Rodriguez I.M."/>
            <person name="Rodriguez B."/>
            <person name="Murad R."/>
            <person name="Mortazavi A."/>
        </authorList>
    </citation>
    <scope>NUCLEOTIDE SEQUENCE [LARGE SCALE GENOMIC DNA]</scope>
    <source>
        <strain evidence="1 2">ALL</strain>
    </source>
</reference>
<organism evidence="1 2">
    <name type="scientific">Steinernema carpocapsae</name>
    <name type="common">Entomopathogenic nematode</name>
    <dbReference type="NCBI Taxonomy" id="34508"/>
    <lineage>
        <taxon>Eukaryota</taxon>
        <taxon>Metazoa</taxon>
        <taxon>Ecdysozoa</taxon>
        <taxon>Nematoda</taxon>
        <taxon>Chromadorea</taxon>
        <taxon>Rhabditida</taxon>
        <taxon>Tylenchina</taxon>
        <taxon>Panagrolaimomorpha</taxon>
        <taxon>Strongyloidoidea</taxon>
        <taxon>Steinernematidae</taxon>
        <taxon>Steinernema</taxon>
    </lineage>
</organism>
<sequence length="110" mass="12656">MFSIWLGKDQCGWGTPIFLFGPRPWPGDPSPSQDVREILAIRGAGSRPGKRQSLGVAGRYYHCQGLHWNAQESAKGVHLQLQYLYALNHCLNETVLLFFFPIRRVMHQFW</sequence>
<proteinExistence type="predicted"/>
<gene>
    <name evidence="1" type="ORF">L596_025812</name>
</gene>
<name>A0A4U5M8W8_STECR</name>
<dbReference type="Proteomes" id="UP000298663">
    <property type="component" value="Unassembled WGS sequence"/>
</dbReference>
<evidence type="ECO:0000313" key="1">
    <source>
        <dbReference type="EMBL" id="TKR65406.1"/>
    </source>
</evidence>
<keyword evidence="2" id="KW-1185">Reference proteome</keyword>
<comment type="caution">
    <text evidence="1">The sequence shown here is derived from an EMBL/GenBank/DDBJ whole genome shotgun (WGS) entry which is preliminary data.</text>
</comment>